<dbReference type="EMBL" id="JACJIM010000005">
    <property type="protein sequence ID" value="MBA9063904.1"/>
    <property type="molecule type" value="Genomic_DNA"/>
</dbReference>
<sequence>MADIRRAEKPKRPVPHLQWTCRTCEVMDGVGTAATTRIRQGGYVSLKSGRMTGGTFYEVCAMCLARGRMTIVARV</sequence>
<dbReference type="Proteomes" id="UP000565455">
    <property type="component" value="Unassembled WGS sequence"/>
</dbReference>
<comment type="caution">
    <text evidence="1">The sequence shown here is derived from an EMBL/GenBank/DDBJ whole genome shotgun (WGS) entry which is preliminary data.</text>
</comment>
<dbReference type="GeneID" id="96604979"/>
<gene>
    <name evidence="1" type="ORF">GGQ91_003305</name>
</gene>
<dbReference type="RefSeq" id="WP_182592403.1">
    <property type="nucleotide sequence ID" value="NZ_JACJIM010000005.1"/>
</dbReference>
<reference evidence="1 2" key="1">
    <citation type="submission" date="2020-08" db="EMBL/GenBank/DDBJ databases">
        <title>Genomic Encyclopedia of Type Strains, Phase IV (KMG-IV): sequencing the most valuable type-strain genomes for metagenomic binning, comparative biology and taxonomic classification.</title>
        <authorList>
            <person name="Goeker M."/>
        </authorList>
    </citation>
    <scope>NUCLEOTIDE SEQUENCE [LARGE SCALE GENOMIC DNA]</scope>
    <source>
        <strain evidence="1 2">DSM 5686</strain>
    </source>
</reference>
<name>A0ABR6DCT6_9HYPH</name>
<evidence type="ECO:0008006" key="3">
    <source>
        <dbReference type="Google" id="ProtNLM"/>
    </source>
</evidence>
<accession>A0ABR6DCT6</accession>
<protein>
    <recommendedName>
        <fullName evidence="3">50S ribosomal protein L33</fullName>
    </recommendedName>
</protein>
<keyword evidence="2" id="KW-1185">Reference proteome</keyword>
<proteinExistence type="predicted"/>
<organism evidence="1 2">
    <name type="scientific">Methylobacterium fujisawaense</name>
    <dbReference type="NCBI Taxonomy" id="107400"/>
    <lineage>
        <taxon>Bacteria</taxon>
        <taxon>Pseudomonadati</taxon>
        <taxon>Pseudomonadota</taxon>
        <taxon>Alphaproteobacteria</taxon>
        <taxon>Hyphomicrobiales</taxon>
        <taxon>Methylobacteriaceae</taxon>
        <taxon>Methylobacterium</taxon>
    </lineage>
</organism>
<evidence type="ECO:0000313" key="2">
    <source>
        <dbReference type="Proteomes" id="UP000565455"/>
    </source>
</evidence>
<evidence type="ECO:0000313" key="1">
    <source>
        <dbReference type="EMBL" id="MBA9063904.1"/>
    </source>
</evidence>